<sequence>MFYHSPQTGTNSGAIKLALRKGYSLSSEVCIAVGELRDLDGSISEVLGERAIKFLKKDRKAQYFGKTIKLLTPKADPGPIFGPLIAAFVPLPILEAWATQYPKLHIIYLPPDDASLAAYQAQYQSMSI</sequence>
<proteinExistence type="predicted"/>
<dbReference type="RefSeq" id="WP_184034722.1">
    <property type="nucleotide sequence ID" value="NZ_JACHHY010000002.1"/>
</dbReference>
<reference evidence="1 2" key="1">
    <citation type="submission" date="2020-08" db="EMBL/GenBank/DDBJ databases">
        <title>Genomic Encyclopedia of Type Strains, Phase IV (KMG-IV): sequencing the most valuable type-strain genomes for metagenomic binning, comparative biology and taxonomic classification.</title>
        <authorList>
            <person name="Goeker M."/>
        </authorList>
    </citation>
    <scope>NUCLEOTIDE SEQUENCE [LARGE SCALE GENOMIC DNA]</scope>
    <source>
        <strain evidence="1 2">DSM 27165</strain>
    </source>
</reference>
<organism evidence="1 2">
    <name type="scientific">Chitinivorax tropicus</name>
    <dbReference type="NCBI Taxonomy" id="714531"/>
    <lineage>
        <taxon>Bacteria</taxon>
        <taxon>Pseudomonadati</taxon>
        <taxon>Pseudomonadota</taxon>
        <taxon>Betaproteobacteria</taxon>
        <taxon>Chitinivorax</taxon>
    </lineage>
</organism>
<evidence type="ECO:0000313" key="1">
    <source>
        <dbReference type="EMBL" id="MBB5017236.1"/>
    </source>
</evidence>
<comment type="caution">
    <text evidence="1">The sequence shown here is derived from an EMBL/GenBank/DDBJ whole genome shotgun (WGS) entry which is preliminary data.</text>
</comment>
<evidence type="ECO:0000313" key="2">
    <source>
        <dbReference type="Proteomes" id="UP000575898"/>
    </source>
</evidence>
<accession>A0A840ML03</accession>
<dbReference type="AlphaFoldDB" id="A0A840ML03"/>
<gene>
    <name evidence="1" type="ORF">HNQ59_000498</name>
</gene>
<protein>
    <submittedName>
        <fullName evidence="1">Uncharacterized protein</fullName>
    </submittedName>
</protein>
<name>A0A840ML03_9PROT</name>
<keyword evidence="2" id="KW-1185">Reference proteome</keyword>
<dbReference type="Proteomes" id="UP000575898">
    <property type="component" value="Unassembled WGS sequence"/>
</dbReference>
<dbReference type="EMBL" id="JACHHY010000002">
    <property type="protein sequence ID" value="MBB5017236.1"/>
    <property type="molecule type" value="Genomic_DNA"/>
</dbReference>